<evidence type="ECO:0000256" key="1">
    <source>
        <dbReference type="ARBA" id="ARBA00006484"/>
    </source>
</evidence>
<comment type="caution">
    <text evidence="5">The sequence shown here is derived from an EMBL/GenBank/DDBJ whole genome shotgun (WGS) entry which is preliminary data.</text>
</comment>
<dbReference type="SUPFAM" id="SSF51735">
    <property type="entry name" value="NAD(P)-binding Rossmann-fold domains"/>
    <property type="match status" value="1"/>
</dbReference>
<gene>
    <name evidence="5" type="ORF">UCDDA912_g02636</name>
</gene>
<dbReference type="PRINTS" id="PR00080">
    <property type="entry name" value="SDRFAMILY"/>
</dbReference>
<dbReference type="STRING" id="1214573.A0A0G2HR87"/>
<dbReference type="Proteomes" id="UP000034680">
    <property type="component" value="Unassembled WGS sequence"/>
</dbReference>
<keyword evidence="6" id="KW-1185">Reference proteome</keyword>
<feature type="domain" description="Ketoreductase" evidence="4">
    <location>
        <begin position="13"/>
        <end position="198"/>
    </location>
</feature>
<dbReference type="Gene3D" id="3.40.50.720">
    <property type="entry name" value="NAD(P)-binding Rossmann-like Domain"/>
    <property type="match status" value="1"/>
</dbReference>
<dbReference type="InterPro" id="IPR036291">
    <property type="entry name" value="NAD(P)-bd_dom_sf"/>
</dbReference>
<evidence type="ECO:0000259" key="4">
    <source>
        <dbReference type="SMART" id="SM00822"/>
    </source>
</evidence>
<dbReference type="FunFam" id="3.40.50.720:FF:000084">
    <property type="entry name" value="Short-chain dehydrogenase reductase"/>
    <property type="match status" value="1"/>
</dbReference>
<protein>
    <submittedName>
        <fullName evidence="5">Putative 17beta-hydroxysteroid dehydrogenase</fullName>
    </submittedName>
</protein>
<name>A0A0G2HR87_9PEZI</name>
<dbReference type="PRINTS" id="PR00081">
    <property type="entry name" value="GDHRDH"/>
</dbReference>
<dbReference type="InterPro" id="IPR002347">
    <property type="entry name" value="SDR_fam"/>
</dbReference>
<dbReference type="InterPro" id="IPR020904">
    <property type="entry name" value="Sc_DH/Rdtase_CS"/>
</dbReference>
<sequence length="264" mass="28078">MSSSYIPYRLDGKVALVTGSGRGIGAAMAVELGRCGAKVVVNYANSKDSAEKVVAEIKSLGSDAIAIQADIRKVPETARLMDEAVAHYGGLDIVCSNAGVVSFGHVGEVTEEEFDRVFAINTRGQFFVAREAYRHLNNGGRIVLMSSNTAKDFSVPRHSLYSGSKGAIDSFVRVFAKDCGDKKITVNAVAPGGTVTDMFHDVSQHYIPGGEKYTAEERQAMAAHASPLTRNGFPVDIARVVCFLASKEGEWVNGKIITLDGGAA</sequence>
<proteinExistence type="inferred from homology"/>
<dbReference type="PANTHER" id="PTHR43639">
    <property type="entry name" value="OXIDOREDUCTASE, SHORT-CHAIN DEHYDROGENASE/REDUCTASE FAMILY (AFU_ORTHOLOGUE AFUA_5G02870)"/>
    <property type="match status" value="1"/>
</dbReference>
<accession>A0A0G2HR87</accession>
<reference evidence="5 6" key="1">
    <citation type="submission" date="2015-05" db="EMBL/GenBank/DDBJ databases">
        <title>Distinctive expansion of gene families associated with plant cell wall degradation and secondary metabolism in the genomes of grapevine trunk pathogens.</title>
        <authorList>
            <person name="Lawrence D.P."/>
            <person name="Travadon R."/>
            <person name="Rolshausen P.E."/>
            <person name="Baumgartner K."/>
        </authorList>
    </citation>
    <scope>NUCLEOTIDE SEQUENCE [LARGE SCALE GENOMIC DNA]</scope>
    <source>
        <strain evidence="5">DA912</strain>
    </source>
</reference>
<dbReference type="AlphaFoldDB" id="A0A0G2HR87"/>
<reference evidence="5 6" key="2">
    <citation type="submission" date="2015-05" db="EMBL/GenBank/DDBJ databases">
        <authorList>
            <person name="Morales-Cruz A."/>
            <person name="Amrine K.C."/>
            <person name="Cantu D."/>
        </authorList>
    </citation>
    <scope>NUCLEOTIDE SEQUENCE [LARGE SCALE GENOMIC DNA]</scope>
    <source>
        <strain evidence="5">DA912</strain>
    </source>
</reference>
<evidence type="ECO:0000256" key="3">
    <source>
        <dbReference type="ARBA" id="ARBA00023002"/>
    </source>
</evidence>
<dbReference type="OrthoDB" id="47007at2759"/>
<dbReference type="GO" id="GO:0016491">
    <property type="term" value="F:oxidoreductase activity"/>
    <property type="evidence" value="ECO:0007669"/>
    <property type="project" value="UniProtKB-KW"/>
</dbReference>
<dbReference type="PANTHER" id="PTHR43639:SF1">
    <property type="entry name" value="SHORT-CHAIN DEHYDROGENASE_REDUCTASE FAMILY PROTEIN"/>
    <property type="match status" value="1"/>
</dbReference>
<dbReference type="InterPro" id="IPR057326">
    <property type="entry name" value="KR_dom"/>
</dbReference>
<dbReference type="Pfam" id="PF13561">
    <property type="entry name" value="adh_short_C2"/>
    <property type="match status" value="1"/>
</dbReference>
<dbReference type="EMBL" id="LCUC01000089">
    <property type="protein sequence ID" value="KKY37363.1"/>
    <property type="molecule type" value="Genomic_DNA"/>
</dbReference>
<evidence type="ECO:0000313" key="6">
    <source>
        <dbReference type="Proteomes" id="UP000034680"/>
    </source>
</evidence>
<comment type="similarity">
    <text evidence="1">Belongs to the short-chain dehydrogenases/reductases (SDR) family.</text>
</comment>
<evidence type="ECO:0000256" key="2">
    <source>
        <dbReference type="ARBA" id="ARBA00022857"/>
    </source>
</evidence>
<keyword evidence="3" id="KW-0560">Oxidoreductase</keyword>
<evidence type="ECO:0000313" key="5">
    <source>
        <dbReference type="EMBL" id="KKY37363.1"/>
    </source>
</evidence>
<dbReference type="SMART" id="SM00822">
    <property type="entry name" value="PKS_KR"/>
    <property type="match status" value="1"/>
</dbReference>
<keyword evidence="2" id="KW-0521">NADP</keyword>
<dbReference type="CDD" id="cd05362">
    <property type="entry name" value="THN_reductase-like_SDR_c"/>
    <property type="match status" value="1"/>
</dbReference>
<organism evidence="5 6">
    <name type="scientific">Diaporthe ampelina</name>
    <dbReference type="NCBI Taxonomy" id="1214573"/>
    <lineage>
        <taxon>Eukaryota</taxon>
        <taxon>Fungi</taxon>
        <taxon>Dikarya</taxon>
        <taxon>Ascomycota</taxon>
        <taxon>Pezizomycotina</taxon>
        <taxon>Sordariomycetes</taxon>
        <taxon>Sordariomycetidae</taxon>
        <taxon>Diaporthales</taxon>
        <taxon>Diaporthaceae</taxon>
        <taxon>Diaporthe</taxon>
    </lineage>
</organism>
<dbReference type="PROSITE" id="PS00061">
    <property type="entry name" value="ADH_SHORT"/>
    <property type="match status" value="1"/>
</dbReference>